<name>Q8NMU8_CORGL</name>
<dbReference type="AlphaFoldDB" id="Q8NMU8"/>
<accession>Q8NMU8</accession>
<reference evidence="2" key="1">
    <citation type="journal article" date="2003" name="Appl. Microbiol. Biotechnol.">
        <title>The Corynebacterium glutamicum genome: features and impacts on biotechnological processes.</title>
        <authorList>
            <person name="Ikeda M."/>
            <person name="Nakagawa S."/>
        </authorList>
    </citation>
    <scope>NUCLEOTIDE SEQUENCE [LARGE SCALE GENOMIC DNA]</scope>
    <source>
        <strain evidence="2">ATCC 13032 / DSM 20300 / BCRC 11384 / JCM 1318 / LMG 3730 / NCIMB 10025</strain>
    </source>
</reference>
<proteinExistence type="predicted"/>
<protein>
    <submittedName>
        <fullName evidence="1">Hypothetical membrane protein</fullName>
    </submittedName>
</protein>
<gene>
    <name evidence="1" type="ordered locus">Cgl2466</name>
</gene>
<dbReference type="EMBL" id="BA000036">
    <property type="protein sequence ID" value="BAB99859.1"/>
    <property type="molecule type" value="Genomic_DNA"/>
</dbReference>
<organism evidence="1 2">
    <name type="scientific">Corynebacterium glutamicum (strain ATCC 13032 / DSM 20300 / JCM 1318 / BCRC 11384 / CCUG 27702 / LMG 3730 / NBRC 12168 / NCIMB 10025 / NRRL B-2784 / 534)</name>
    <dbReference type="NCBI Taxonomy" id="196627"/>
    <lineage>
        <taxon>Bacteria</taxon>
        <taxon>Bacillati</taxon>
        <taxon>Actinomycetota</taxon>
        <taxon>Actinomycetes</taxon>
        <taxon>Mycobacteriales</taxon>
        <taxon>Corynebacteriaceae</taxon>
        <taxon>Corynebacterium</taxon>
    </lineage>
</organism>
<dbReference type="BioCyc" id="CORYNE:G18NG-12067-MONOMER"/>
<dbReference type="KEGG" id="cgl:Cgl2466"/>
<dbReference type="Proteomes" id="UP000000582">
    <property type="component" value="Chromosome"/>
</dbReference>
<dbReference type="KEGG" id="cgb:cg2711"/>
<evidence type="ECO:0000313" key="1">
    <source>
        <dbReference type="EMBL" id="BAB99859.1"/>
    </source>
</evidence>
<sequence>MFLIKRPGLLCCLWPVFGHIWATTAVRSAIAMKSLIILFEALIIGLSDLPLPRGRSFIQWRQNSDLPVIPSADELVHVPLVRCSALMIPSDISPDTMTGCCDDLHDCPCNPDSLVLVKSTGKELFGLVGIGYRDSQFRKLDQRRHRVEIRDSLRITIEQGTGISVKNSRAMLYALINSTLCPQRQVKRFFAYRRPPPAPRLRCPQAALLIYPRRNSAGGTPYLARNSLVK</sequence>
<keyword evidence="2" id="KW-1185">Reference proteome</keyword>
<evidence type="ECO:0000313" key="2">
    <source>
        <dbReference type="Proteomes" id="UP000000582"/>
    </source>
</evidence>
<dbReference type="HOGENOM" id="CLU_1203173_0_0_11"/>
<accession>Q6M300</accession>